<evidence type="ECO:0000259" key="6">
    <source>
        <dbReference type="PROSITE" id="PS51186"/>
    </source>
</evidence>
<keyword evidence="2 5" id="KW-0963">Cytoplasm</keyword>
<dbReference type="HAMAP" id="MF_02210">
    <property type="entry name" value="RimI"/>
    <property type="match status" value="1"/>
</dbReference>
<dbReference type="EMBL" id="QTJR01000002">
    <property type="protein sequence ID" value="RDY68851.1"/>
    <property type="molecule type" value="Genomic_DNA"/>
</dbReference>
<dbReference type="PANTHER" id="PTHR43420">
    <property type="entry name" value="ACETYLTRANSFERASE"/>
    <property type="match status" value="1"/>
</dbReference>
<dbReference type="InterPro" id="IPR016181">
    <property type="entry name" value="Acyl_CoA_acyltransferase"/>
</dbReference>
<dbReference type="GO" id="GO:0008999">
    <property type="term" value="F:protein-N-terminal-alanine acetyltransferase activity"/>
    <property type="evidence" value="ECO:0007669"/>
    <property type="project" value="UniProtKB-UniRule"/>
</dbReference>
<dbReference type="PANTHER" id="PTHR43420:SF44">
    <property type="entry name" value="ACETYLTRANSFERASE YPEA"/>
    <property type="match status" value="1"/>
</dbReference>
<dbReference type="InterPro" id="IPR050680">
    <property type="entry name" value="YpeA/RimI_acetyltransf"/>
</dbReference>
<organism evidence="7 8">
    <name type="scientific">Lysobacter soli</name>
    <dbReference type="NCBI Taxonomy" id="453783"/>
    <lineage>
        <taxon>Bacteria</taxon>
        <taxon>Pseudomonadati</taxon>
        <taxon>Pseudomonadota</taxon>
        <taxon>Gammaproteobacteria</taxon>
        <taxon>Lysobacterales</taxon>
        <taxon>Lysobacteraceae</taxon>
        <taxon>Lysobacter</taxon>
    </lineage>
</organism>
<dbReference type="InterPro" id="IPR043690">
    <property type="entry name" value="RimI"/>
</dbReference>
<evidence type="ECO:0000256" key="2">
    <source>
        <dbReference type="ARBA" id="ARBA00022490"/>
    </source>
</evidence>
<evidence type="ECO:0000313" key="7">
    <source>
        <dbReference type="EMBL" id="RDY68851.1"/>
    </source>
</evidence>
<dbReference type="EC" id="2.3.1.266" evidence="5"/>
<dbReference type="InterPro" id="IPR006464">
    <property type="entry name" value="AcTrfase_RimI/Ard1"/>
</dbReference>
<comment type="similarity">
    <text evidence="1 5">Belongs to the acetyltransferase family. RimI subfamily.</text>
</comment>
<feature type="domain" description="N-acetyltransferase" evidence="6">
    <location>
        <begin position="15"/>
        <end position="160"/>
    </location>
</feature>
<dbReference type="RefSeq" id="WP_115841366.1">
    <property type="nucleotide sequence ID" value="NZ_CP172310.1"/>
</dbReference>
<comment type="caution">
    <text evidence="7">The sequence shown here is derived from an EMBL/GenBank/DDBJ whole genome shotgun (WGS) entry which is preliminary data.</text>
</comment>
<dbReference type="AlphaFoldDB" id="A0A3D8VIB2"/>
<dbReference type="Gene3D" id="3.40.630.30">
    <property type="match status" value="1"/>
</dbReference>
<evidence type="ECO:0000256" key="1">
    <source>
        <dbReference type="ARBA" id="ARBA00005395"/>
    </source>
</evidence>
<dbReference type="Proteomes" id="UP000256829">
    <property type="component" value="Unassembled WGS sequence"/>
</dbReference>
<evidence type="ECO:0000256" key="5">
    <source>
        <dbReference type="HAMAP-Rule" id="MF_02210"/>
    </source>
</evidence>
<dbReference type="NCBIfam" id="TIGR01575">
    <property type="entry name" value="rimI"/>
    <property type="match status" value="1"/>
</dbReference>
<feature type="active site" description="Proton donor" evidence="5">
    <location>
        <position position="128"/>
    </location>
</feature>
<evidence type="ECO:0000256" key="4">
    <source>
        <dbReference type="ARBA" id="ARBA00023315"/>
    </source>
</evidence>
<dbReference type="SUPFAM" id="SSF55729">
    <property type="entry name" value="Acyl-CoA N-acyltransferases (Nat)"/>
    <property type="match status" value="1"/>
</dbReference>
<keyword evidence="3 5" id="KW-0808">Transferase</keyword>
<sequence>MNALAFDAGQHPLHGALRPMREDDLDAVHAVEIRAYEFPWTVGIFRDCLRADYPAWVMQHEGRIIGYFLMSIAADEAHVLNICIDPNFQGQGLGRQLLRALVRVARGRKAERVFLEVRPSNAGAIALYHSEGFNEIGRRPRYYPARDGREDALVMAIELLPPED</sequence>
<protein>
    <recommendedName>
        <fullName evidence="5">[Ribosomal protein bS18]-alanine N-acetyltransferase</fullName>
        <ecNumber evidence="5">2.3.1.266</ecNumber>
    </recommendedName>
</protein>
<evidence type="ECO:0000256" key="3">
    <source>
        <dbReference type="ARBA" id="ARBA00022679"/>
    </source>
</evidence>
<keyword evidence="8" id="KW-1185">Reference proteome</keyword>
<proteinExistence type="inferred from homology"/>
<gene>
    <name evidence="5 7" type="primary">rimI</name>
    <name evidence="7" type="ORF">DX912_05000</name>
</gene>
<comment type="function">
    <text evidence="5">Acetylates the N-terminal alanine of ribosomal protein bS18.</text>
</comment>
<reference evidence="7 8" key="1">
    <citation type="submission" date="2018-08" db="EMBL/GenBank/DDBJ databases">
        <title>Lysobacter soli KCTC 22011, whole genome shotgun sequence.</title>
        <authorList>
            <person name="Zhang X."/>
            <person name="Feng G."/>
            <person name="Zhu H."/>
        </authorList>
    </citation>
    <scope>NUCLEOTIDE SEQUENCE [LARGE SCALE GENOMIC DNA]</scope>
    <source>
        <strain evidence="7 8">KCTC 22011</strain>
    </source>
</reference>
<dbReference type="Pfam" id="PF00583">
    <property type="entry name" value="Acetyltransf_1"/>
    <property type="match status" value="1"/>
</dbReference>
<dbReference type="InterPro" id="IPR000182">
    <property type="entry name" value="GNAT_dom"/>
</dbReference>
<dbReference type="CDD" id="cd04301">
    <property type="entry name" value="NAT_SF"/>
    <property type="match status" value="1"/>
</dbReference>
<evidence type="ECO:0000313" key="8">
    <source>
        <dbReference type="Proteomes" id="UP000256829"/>
    </source>
</evidence>
<feature type="binding site" evidence="5">
    <location>
        <position position="121"/>
    </location>
    <ligand>
        <name>acetyl-CoA</name>
        <dbReference type="ChEBI" id="CHEBI:57288"/>
    </ligand>
</feature>
<name>A0A3D8VIB2_9GAMM</name>
<dbReference type="GO" id="GO:0005737">
    <property type="term" value="C:cytoplasm"/>
    <property type="evidence" value="ECO:0007669"/>
    <property type="project" value="UniProtKB-SubCell"/>
</dbReference>
<accession>A0A3D8VIB2</accession>
<comment type="subcellular location">
    <subcellularLocation>
        <location evidence="5">Cytoplasm</location>
    </subcellularLocation>
</comment>
<dbReference type="PROSITE" id="PS51186">
    <property type="entry name" value="GNAT"/>
    <property type="match status" value="1"/>
</dbReference>
<comment type="catalytic activity">
    <reaction evidence="5">
        <text>N-terminal L-alanyl-[ribosomal protein bS18] + acetyl-CoA = N-terminal N(alpha)-acetyl-L-alanyl-[ribosomal protein bS18] + CoA + H(+)</text>
        <dbReference type="Rhea" id="RHEA:43756"/>
        <dbReference type="Rhea" id="RHEA-COMP:10676"/>
        <dbReference type="Rhea" id="RHEA-COMP:10677"/>
        <dbReference type="ChEBI" id="CHEBI:15378"/>
        <dbReference type="ChEBI" id="CHEBI:57287"/>
        <dbReference type="ChEBI" id="CHEBI:57288"/>
        <dbReference type="ChEBI" id="CHEBI:64718"/>
        <dbReference type="ChEBI" id="CHEBI:83683"/>
        <dbReference type="EC" id="2.3.1.266"/>
    </reaction>
</comment>
<comment type="caution">
    <text evidence="5">Lacks conserved residue(s) required for the propagation of feature annotation.</text>
</comment>
<feature type="active site" description="Proton acceptor" evidence="5">
    <location>
        <position position="116"/>
    </location>
</feature>
<keyword evidence="4 5" id="KW-0012">Acyltransferase</keyword>